<organism evidence="1 2">
    <name type="scientific">Opisthorchis felineus</name>
    <dbReference type="NCBI Taxonomy" id="147828"/>
    <lineage>
        <taxon>Eukaryota</taxon>
        <taxon>Metazoa</taxon>
        <taxon>Spiralia</taxon>
        <taxon>Lophotrochozoa</taxon>
        <taxon>Platyhelminthes</taxon>
        <taxon>Trematoda</taxon>
        <taxon>Digenea</taxon>
        <taxon>Opisthorchiida</taxon>
        <taxon>Opisthorchiata</taxon>
        <taxon>Opisthorchiidae</taxon>
        <taxon>Opisthorchis</taxon>
    </lineage>
</organism>
<comment type="caution">
    <text evidence="1">The sequence shown here is derived from an EMBL/GenBank/DDBJ whole genome shotgun (WGS) entry which is preliminary data.</text>
</comment>
<proteinExistence type="predicted"/>
<reference evidence="1 2" key="1">
    <citation type="journal article" date="2019" name="BMC Genomics">
        <title>New insights from Opisthorchis felineus genome: update on genomics of the epidemiologically important liver flukes.</title>
        <authorList>
            <person name="Ershov N.I."/>
            <person name="Mordvinov V.A."/>
            <person name="Prokhortchouk E.B."/>
            <person name="Pakharukova M.Y."/>
            <person name="Gunbin K.V."/>
            <person name="Ustyantsev K."/>
            <person name="Genaev M.A."/>
            <person name="Blinov A.G."/>
            <person name="Mazur A."/>
            <person name="Boulygina E."/>
            <person name="Tsygankova S."/>
            <person name="Khrameeva E."/>
            <person name="Chekanov N."/>
            <person name="Fan G."/>
            <person name="Xiao A."/>
            <person name="Zhang H."/>
            <person name="Xu X."/>
            <person name="Yang H."/>
            <person name="Solovyev V."/>
            <person name="Lee S.M."/>
            <person name="Liu X."/>
            <person name="Afonnikov D.A."/>
            <person name="Skryabin K.G."/>
        </authorList>
    </citation>
    <scope>NUCLEOTIDE SEQUENCE [LARGE SCALE GENOMIC DNA]</scope>
    <source>
        <strain evidence="1">AK-0245</strain>
        <tissue evidence="1">Whole organism</tissue>
    </source>
</reference>
<accession>A0A4S2L9T9</accession>
<keyword evidence="2" id="KW-1185">Reference proteome</keyword>
<dbReference type="AlphaFoldDB" id="A0A4S2L9T9"/>
<sequence length="123" mass="13506">MVYVNKWLFLQQQEKVSDLLDLQDSVSNLAVLSTFSGILKMCAVNNLDCLYKLCMAMLRNIGSSGRQYLFVGLFTELGSWIANVSSPTEVESSVHTNERLENNVSISSCPSSFVFGPNSSSPG</sequence>
<protein>
    <submittedName>
        <fullName evidence="1">Uncharacterized protein</fullName>
    </submittedName>
</protein>
<name>A0A4S2L9T9_OPIFE</name>
<gene>
    <name evidence="1" type="ORF">CRM22_008878</name>
</gene>
<dbReference type="EMBL" id="SJOL01008692">
    <property type="protein sequence ID" value="TGZ59760.1"/>
    <property type="molecule type" value="Genomic_DNA"/>
</dbReference>
<dbReference type="Proteomes" id="UP000308267">
    <property type="component" value="Unassembled WGS sequence"/>
</dbReference>
<evidence type="ECO:0000313" key="2">
    <source>
        <dbReference type="Proteomes" id="UP000308267"/>
    </source>
</evidence>
<evidence type="ECO:0000313" key="1">
    <source>
        <dbReference type="EMBL" id="TGZ59760.1"/>
    </source>
</evidence>